<feature type="transmembrane region" description="Helical" evidence="1">
    <location>
        <begin position="51"/>
        <end position="77"/>
    </location>
</feature>
<dbReference type="EMBL" id="JABAGO010000044">
    <property type="protein sequence ID" value="NMF00342.1"/>
    <property type="molecule type" value="Genomic_DNA"/>
</dbReference>
<organism evidence="2 3">
    <name type="scientific">Aneurinibacillus aneurinilyticus</name>
    <name type="common">Bacillus aneurinolyticus</name>
    <dbReference type="NCBI Taxonomy" id="1391"/>
    <lineage>
        <taxon>Bacteria</taxon>
        <taxon>Bacillati</taxon>
        <taxon>Bacillota</taxon>
        <taxon>Bacilli</taxon>
        <taxon>Bacillales</taxon>
        <taxon>Paenibacillaceae</taxon>
        <taxon>Aneurinibacillus group</taxon>
        <taxon>Aneurinibacillus</taxon>
    </lineage>
</organism>
<dbReference type="Pfam" id="PF12730">
    <property type="entry name" value="ABC2_membrane_4"/>
    <property type="match status" value="1"/>
</dbReference>
<name>A0A848CZK5_ANEAE</name>
<sequence>MKRVFIAEAIKLQWFVIIGLILADTLLNSALGLMQMNDLRDFFEPSWLTFYIYAVNFHSMFFYPLYVGIIASLICLYEHRNGGWKQLLVLPFPRSQLYFGKFLLLISILAVTQLVFVGGFLLAGWAKNVPGTIPWITILKSAVGGWIGILPLAALQLWLSFRIKSFGVSLGIIIACLVPNIVLAGLHSWIGAWFPFTLAYYIMMPQDSPFAPRVESISLYLIVLFTFIIYLIGGQRFFVRRDWI</sequence>
<feature type="transmembrane region" description="Helical" evidence="1">
    <location>
        <begin position="12"/>
        <end position="31"/>
    </location>
</feature>
<dbReference type="Proteomes" id="UP000561326">
    <property type="component" value="Unassembled WGS sequence"/>
</dbReference>
<keyword evidence="1" id="KW-0472">Membrane</keyword>
<feature type="transmembrane region" description="Helical" evidence="1">
    <location>
        <begin position="135"/>
        <end position="159"/>
    </location>
</feature>
<gene>
    <name evidence="2" type="ORF">HF838_19115</name>
</gene>
<dbReference type="CDD" id="cd21809">
    <property type="entry name" value="ABC-2_lan_permease-like"/>
    <property type="match status" value="1"/>
</dbReference>
<feature type="transmembrane region" description="Helical" evidence="1">
    <location>
        <begin position="98"/>
        <end position="123"/>
    </location>
</feature>
<keyword evidence="1" id="KW-0812">Transmembrane</keyword>
<dbReference type="AlphaFoldDB" id="A0A848CZK5"/>
<proteinExistence type="predicted"/>
<keyword evidence="1" id="KW-1133">Transmembrane helix</keyword>
<feature type="transmembrane region" description="Helical" evidence="1">
    <location>
        <begin position="166"/>
        <end position="190"/>
    </location>
</feature>
<evidence type="ECO:0000313" key="3">
    <source>
        <dbReference type="Proteomes" id="UP000561326"/>
    </source>
</evidence>
<evidence type="ECO:0000313" key="2">
    <source>
        <dbReference type="EMBL" id="NMF00342.1"/>
    </source>
</evidence>
<evidence type="ECO:0000256" key="1">
    <source>
        <dbReference type="SAM" id="Phobius"/>
    </source>
</evidence>
<feature type="transmembrane region" description="Helical" evidence="1">
    <location>
        <begin position="210"/>
        <end position="232"/>
    </location>
</feature>
<dbReference type="RefSeq" id="WP_168976120.1">
    <property type="nucleotide sequence ID" value="NZ_CAMJCG010000075.1"/>
</dbReference>
<protein>
    <submittedName>
        <fullName evidence="2">ABC transporter permease subunit</fullName>
    </submittedName>
</protein>
<reference evidence="2 3" key="1">
    <citation type="submission" date="2020-04" db="EMBL/GenBank/DDBJ databases">
        <authorList>
            <person name="Hitch T.C.A."/>
            <person name="Wylensek D."/>
            <person name="Clavel T."/>
        </authorList>
    </citation>
    <scope>NUCLEOTIDE SEQUENCE [LARGE SCALE GENOMIC DNA]</scope>
    <source>
        <strain evidence="2 3">WB01_D5_05</strain>
    </source>
</reference>
<comment type="caution">
    <text evidence="2">The sequence shown here is derived from an EMBL/GenBank/DDBJ whole genome shotgun (WGS) entry which is preliminary data.</text>
</comment>
<accession>A0A848CZK5</accession>